<evidence type="ECO:0000256" key="1">
    <source>
        <dbReference type="SAM" id="MobiDB-lite"/>
    </source>
</evidence>
<sequence>MISSPDESNANRDTLPPNMTSHCPNNSVEPPSNQQISNDYRPTQLKIIGPCHPTLITSNIDLTHILPYPRRAKNFLTNSNYTPRTY</sequence>
<organism evidence="2 3">
    <name type="scientific">Austropuccinia psidii MF-1</name>
    <dbReference type="NCBI Taxonomy" id="1389203"/>
    <lineage>
        <taxon>Eukaryota</taxon>
        <taxon>Fungi</taxon>
        <taxon>Dikarya</taxon>
        <taxon>Basidiomycota</taxon>
        <taxon>Pucciniomycotina</taxon>
        <taxon>Pucciniomycetes</taxon>
        <taxon>Pucciniales</taxon>
        <taxon>Sphaerophragmiaceae</taxon>
        <taxon>Austropuccinia</taxon>
    </lineage>
</organism>
<feature type="region of interest" description="Disordered" evidence="1">
    <location>
        <begin position="1"/>
        <end position="38"/>
    </location>
</feature>
<proteinExistence type="predicted"/>
<gene>
    <name evidence="2" type="ORF">O181_021971</name>
</gene>
<name>A0A9Q3CGH9_9BASI</name>
<dbReference type="EMBL" id="AVOT02006710">
    <property type="protein sequence ID" value="MBW0482256.1"/>
    <property type="molecule type" value="Genomic_DNA"/>
</dbReference>
<reference evidence="2" key="1">
    <citation type="submission" date="2021-03" db="EMBL/GenBank/DDBJ databases">
        <title>Draft genome sequence of rust myrtle Austropuccinia psidii MF-1, a brazilian biotype.</title>
        <authorList>
            <person name="Quecine M.C."/>
            <person name="Pachon D.M.R."/>
            <person name="Bonatelli M.L."/>
            <person name="Correr F.H."/>
            <person name="Franceschini L.M."/>
            <person name="Leite T.F."/>
            <person name="Margarido G.R.A."/>
            <person name="Almeida C.A."/>
            <person name="Ferrarezi J.A."/>
            <person name="Labate C.A."/>
        </authorList>
    </citation>
    <scope>NUCLEOTIDE SEQUENCE</scope>
    <source>
        <strain evidence="2">MF-1</strain>
    </source>
</reference>
<protein>
    <submittedName>
        <fullName evidence="2">Uncharacterized protein</fullName>
    </submittedName>
</protein>
<dbReference type="Proteomes" id="UP000765509">
    <property type="component" value="Unassembled WGS sequence"/>
</dbReference>
<comment type="caution">
    <text evidence="2">The sequence shown here is derived from an EMBL/GenBank/DDBJ whole genome shotgun (WGS) entry which is preliminary data.</text>
</comment>
<keyword evidence="3" id="KW-1185">Reference proteome</keyword>
<evidence type="ECO:0000313" key="2">
    <source>
        <dbReference type="EMBL" id="MBW0482256.1"/>
    </source>
</evidence>
<accession>A0A9Q3CGH9</accession>
<evidence type="ECO:0000313" key="3">
    <source>
        <dbReference type="Proteomes" id="UP000765509"/>
    </source>
</evidence>
<dbReference type="AlphaFoldDB" id="A0A9Q3CGH9"/>